<dbReference type="GO" id="GO:0043596">
    <property type="term" value="C:nuclear replication fork"/>
    <property type="evidence" value="ECO:0007669"/>
    <property type="project" value="TreeGrafter"/>
</dbReference>
<comment type="caution">
    <text evidence="7">The sequence shown here is derived from an EMBL/GenBank/DDBJ whole genome shotgun (WGS) entry which is preliminary data.</text>
</comment>
<reference evidence="7" key="1">
    <citation type="submission" date="2022-11" db="EMBL/GenBank/DDBJ databases">
        <authorList>
            <person name="Kikuchi T."/>
        </authorList>
    </citation>
    <scope>NUCLEOTIDE SEQUENCE</scope>
    <source>
        <strain evidence="7">PS1010</strain>
    </source>
</reference>
<feature type="compositionally biased region" description="Pro residues" evidence="6">
    <location>
        <begin position="705"/>
        <end position="716"/>
    </location>
</feature>
<dbReference type="Gene3D" id="1.25.40.10">
    <property type="entry name" value="Tetratricopeptide repeat domain"/>
    <property type="match status" value="1"/>
</dbReference>
<keyword evidence="8" id="KW-1185">Reference proteome</keyword>
<dbReference type="Gene3D" id="1.25.40.20">
    <property type="entry name" value="Ankyrin repeat-containing domain"/>
    <property type="match status" value="1"/>
</dbReference>
<evidence type="ECO:0000313" key="7">
    <source>
        <dbReference type="EMBL" id="CAI5437497.1"/>
    </source>
</evidence>
<feature type="compositionally biased region" description="Polar residues" evidence="6">
    <location>
        <begin position="747"/>
        <end position="771"/>
    </location>
</feature>
<name>A0A9P1MUK9_9PELO</name>
<dbReference type="InterPro" id="IPR011990">
    <property type="entry name" value="TPR-like_helical_dom_sf"/>
</dbReference>
<dbReference type="Proteomes" id="UP001152747">
    <property type="component" value="Unassembled WGS sequence"/>
</dbReference>
<feature type="compositionally biased region" description="Polar residues" evidence="6">
    <location>
        <begin position="678"/>
        <end position="696"/>
    </location>
</feature>
<dbReference type="PANTHER" id="PTHR46358">
    <property type="entry name" value="TONSOKU-LIKE PROTEIN"/>
    <property type="match status" value="1"/>
</dbReference>
<dbReference type="AlphaFoldDB" id="A0A9P1MUK9"/>
<dbReference type="GO" id="GO:0000724">
    <property type="term" value="P:double-strand break repair via homologous recombination"/>
    <property type="evidence" value="ECO:0007669"/>
    <property type="project" value="TreeGrafter"/>
</dbReference>
<keyword evidence="5" id="KW-0040">ANK repeat</keyword>
<dbReference type="PROSITE" id="PS50088">
    <property type="entry name" value="ANK_REPEAT"/>
    <property type="match status" value="3"/>
</dbReference>
<dbReference type="GO" id="GO:0031297">
    <property type="term" value="P:replication fork processing"/>
    <property type="evidence" value="ECO:0007669"/>
    <property type="project" value="TreeGrafter"/>
</dbReference>
<dbReference type="SUPFAM" id="SSF48403">
    <property type="entry name" value="Ankyrin repeat"/>
    <property type="match status" value="1"/>
</dbReference>
<feature type="repeat" description="ANK" evidence="5">
    <location>
        <begin position="571"/>
        <end position="603"/>
    </location>
</feature>
<protein>
    <submittedName>
        <fullName evidence="7">Uncharacterized protein</fullName>
    </submittedName>
</protein>
<sequence length="909" mass="105440">MEIPRKIRKLIDAGKFTEAADEFNNAATKSRENENFDLAIFLAEKGLEFSLEHRMFLEASFCERNLAEIHALLGNEDKSMEHARNFIKFSKMCNDPSQQQLSFHVKAWCLIKIFDAGRVGRLELEEALQNIKQSQTLIRKFEPDLKKSEKHGTIGARKVLLLNLAAQIHQILGNINEAIKMISEAEMIAKSLKSESYLRYEIALTKLGLIEPEERLQLAKKMLDYASENTKANALMELSNQYVLSGDLSKAYSNIEKVYCTDHRKHLSEIDLGIVKNRLAIVYRLTKYQKHQKSKNSLCEFFEAIADLYYKYFDTLTEKEKIDYGSFAIENIVKNYEEMIGHKRSIDDELRGLLGIALIYMDIETFSEAQIYLEKRLKILEENNREENEIHDVKVDLEKSVKFPNLRKELFQIWADYCGSINQKKLEKVYQEKSDEIEEISVKNDDDESDFLFRNISNQQILDICKERHAKNREYEKILANKEWKNEYGETSLHEAAKCSDSEKVEFMCRNGYNVNAEDCGGWTPLAEAVDYCQLENVKILLKYRANVNCVSKENVENLSNSRNNRKGCHYRITPLMDAVMNGFYDIARVLMDNHADLKMIDSIGWTAYNHLENFIKEKGCDDDGLEFKEYLKNEMIKRNISLLPMDPSCRRSPSPVRLSDDIFETGSQNDEEDFTFLPSTSQQRTQKRPYSSDNFENLPKRKPPSLPSRPPPPLRQSPNQNRRNRKSSSPIQQTLQFSQHKHRRNQGSISPPQFSQNKSRRNQGPSSISPPQLPLTRIREPSPMDSSPDIIEIPKPEIPKPEVPKSSIIVVVLDFEAPEQFFSKMKLSFRKNDTIQTVKKKILEDGNKKKFPKLSIFEKGENDERIVVNDDFKLEMFKKEEVMLVCKLRAFSPLENYKCETQAKNPYV</sequence>
<dbReference type="InterPro" id="IPR052311">
    <property type="entry name" value="MMS22L-TONSL_complex_comp"/>
</dbReference>
<evidence type="ECO:0000256" key="2">
    <source>
        <dbReference type="ARBA" id="ARBA00022614"/>
    </source>
</evidence>
<comment type="subcellular location">
    <subcellularLocation>
        <location evidence="1">Nucleus</location>
    </subcellularLocation>
</comment>
<accession>A0A9P1MUK9</accession>
<keyword evidence="4" id="KW-0539">Nucleus</keyword>
<evidence type="ECO:0000313" key="8">
    <source>
        <dbReference type="Proteomes" id="UP001152747"/>
    </source>
</evidence>
<gene>
    <name evidence="7" type="ORF">CAMP_LOCUS134</name>
</gene>
<dbReference type="SUPFAM" id="SSF48452">
    <property type="entry name" value="TPR-like"/>
    <property type="match status" value="2"/>
</dbReference>
<organism evidence="7 8">
    <name type="scientific">Caenorhabditis angaria</name>
    <dbReference type="NCBI Taxonomy" id="860376"/>
    <lineage>
        <taxon>Eukaryota</taxon>
        <taxon>Metazoa</taxon>
        <taxon>Ecdysozoa</taxon>
        <taxon>Nematoda</taxon>
        <taxon>Chromadorea</taxon>
        <taxon>Rhabditida</taxon>
        <taxon>Rhabditina</taxon>
        <taxon>Rhabditomorpha</taxon>
        <taxon>Rhabditoidea</taxon>
        <taxon>Rhabditidae</taxon>
        <taxon>Peloderinae</taxon>
        <taxon>Caenorhabditis</taxon>
    </lineage>
</organism>
<dbReference type="EMBL" id="CANHGI010000001">
    <property type="protein sequence ID" value="CAI5437497.1"/>
    <property type="molecule type" value="Genomic_DNA"/>
</dbReference>
<dbReference type="InterPro" id="IPR036770">
    <property type="entry name" value="Ankyrin_rpt-contain_sf"/>
</dbReference>
<dbReference type="InterPro" id="IPR002110">
    <property type="entry name" value="Ankyrin_rpt"/>
</dbReference>
<evidence type="ECO:0000256" key="3">
    <source>
        <dbReference type="ARBA" id="ARBA00022737"/>
    </source>
</evidence>
<keyword evidence="3" id="KW-0677">Repeat</keyword>
<feature type="repeat" description="ANK" evidence="5">
    <location>
        <begin position="521"/>
        <end position="553"/>
    </location>
</feature>
<dbReference type="Pfam" id="PF12796">
    <property type="entry name" value="Ank_2"/>
    <property type="match status" value="1"/>
</dbReference>
<feature type="repeat" description="ANK" evidence="5">
    <location>
        <begin position="488"/>
        <end position="520"/>
    </location>
</feature>
<proteinExistence type="predicted"/>
<evidence type="ECO:0000256" key="4">
    <source>
        <dbReference type="ARBA" id="ARBA00023242"/>
    </source>
</evidence>
<evidence type="ECO:0000256" key="1">
    <source>
        <dbReference type="ARBA" id="ARBA00004123"/>
    </source>
</evidence>
<keyword evidence="2" id="KW-0433">Leucine-rich repeat</keyword>
<dbReference type="OrthoDB" id="4772757at2759"/>
<dbReference type="PROSITE" id="PS50297">
    <property type="entry name" value="ANK_REP_REGION"/>
    <property type="match status" value="1"/>
</dbReference>
<dbReference type="Pfam" id="PF00023">
    <property type="entry name" value="Ank"/>
    <property type="match status" value="1"/>
</dbReference>
<evidence type="ECO:0000256" key="5">
    <source>
        <dbReference type="PROSITE-ProRule" id="PRU00023"/>
    </source>
</evidence>
<evidence type="ECO:0000256" key="6">
    <source>
        <dbReference type="SAM" id="MobiDB-lite"/>
    </source>
</evidence>
<dbReference type="SMART" id="SM00248">
    <property type="entry name" value="ANK"/>
    <property type="match status" value="3"/>
</dbReference>
<dbReference type="PANTHER" id="PTHR46358:SF1">
    <property type="entry name" value="TONSOKU-LIKE PROTEIN"/>
    <property type="match status" value="1"/>
</dbReference>
<feature type="region of interest" description="Disordered" evidence="6">
    <location>
        <begin position="668"/>
        <end position="786"/>
    </location>
</feature>